<evidence type="ECO:0000256" key="3">
    <source>
        <dbReference type="ARBA" id="ARBA00022801"/>
    </source>
</evidence>
<dbReference type="Gene3D" id="3.90.70.10">
    <property type="entry name" value="Cysteine proteinases"/>
    <property type="match status" value="1"/>
</dbReference>
<dbReference type="PRINTS" id="PR00705">
    <property type="entry name" value="PAPAIN"/>
</dbReference>
<dbReference type="EMBL" id="CAKOAT010165044">
    <property type="protein sequence ID" value="CAH8350103.1"/>
    <property type="molecule type" value="Genomic_DNA"/>
</dbReference>
<comment type="similarity">
    <text evidence="1">Belongs to the peptidase C1 family.</text>
</comment>
<evidence type="ECO:0000256" key="4">
    <source>
        <dbReference type="ARBA" id="ARBA00022807"/>
    </source>
</evidence>
<feature type="signal peptide" evidence="6">
    <location>
        <begin position="1"/>
        <end position="21"/>
    </location>
</feature>
<dbReference type="InterPro" id="IPR025660">
    <property type="entry name" value="Pept_his_AS"/>
</dbReference>
<dbReference type="AlphaFoldDB" id="A0ABC8K9J7"/>
<reference evidence="9 10" key="1">
    <citation type="submission" date="2022-03" db="EMBL/GenBank/DDBJ databases">
        <authorList>
            <person name="Macdonald S."/>
            <person name="Ahmed S."/>
            <person name="Newling K."/>
        </authorList>
    </citation>
    <scope>NUCLEOTIDE SEQUENCE [LARGE SCALE GENOMIC DNA]</scope>
</reference>
<keyword evidence="10" id="KW-1185">Reference proteome</keyword>
<feature type="chain" id="PRO_5044744467" evidence="6">
    <location>
        <begin position="22"/>
        <end position="344"/>
    </location>
</feature>
<dbReference type="PROSITE" id="PS00639">
    <property type="entry name" value="THIOL_PROTEASE_HIS"/>
    <property type="match status" value="1"/>
</dbReference>
<dbReference type="Pfam" id="PF00112">
    <property type="entry name" value="Peptidase_C1"/>
    <property type="match status" value="1"/>
</dbReference>
<comment type="caution">
    <text evidence="9">The sequence shown here is derived from an EMBL/GenBank/DDBJ whole genome shotgun (WGS) entry which is preliminary data.</text>
</comment>
<name>A0ABC8K9J7_ERUVS</name>
<evidence type="ECO:0000256" key="6">
    <source>
        <dbReference type="SAM" id="SignalP"/>
    </source>
</evidence>
<protein>
    <submittedName>
        <fullName evidence="9">Uncharacterized protein</fullName>
    </submittedName>
</protein>
<accession>A0ABC8K9J7</accession>
<sequence length="344" mass="38751">MTKQNLFTFLFLFFILRTVGGFEYQDDELESEESLLKLYDRWRSHYHAPFNVTTQGVDRYEVFRSNANYIMKINKMKLPYKLKLNHFANLTQIEVVDMYSGISAEEETTTIIENTDVDPPDSMDWRERGAVTDVKNQKKCNSCWAFATVATVEGLNFITTKRLLSLSEQQLLDCSSEDNNCKGGTRGVAFQFIAEKGITTETLYPYKEIKGDCLKNIEASVTIDGYSWVAQNNERALQIAVAQQPVTVSIDSNSPVFTSYSGGIITNGCGTKLSHSMAAIGYGTEANGRKFWILKNSYGSDWGEGGYVRIERGISDTRGRCGIAMQPIYPTSIKNIVRANTYEI</sequence>
<gene>
    <name evidence="9" type="ORF">ERUC_LOCUS17904</name>
</gene>
<dbReference type="InterPro" id="IPR039417">
    <property type="entry name" value="Peptidase_C1A_papain-like"/>
</dbReference>
<evidence type="ECO:0000256" key="2">
    <source>
        <dbReference type="ARBA" id="ARBA00022670"/>
    </source>
</evidence>
<dbReference type="InterPro" id="IPR013128">
    <property type="entry name" value="Peptidase_C1A"/>
</dbReference>
<dbReference type="CDD" id="cd02248">
    <property type="entry name" value="Peptidase_C1A"/>
    <property type="match status" value="1"/>
</dbReference>
<dbReference type="FunFam" id="3.90.70.10:FF:000332">
    <property type="entry name" value="Cathepsin L1"/>
    <property type="match status" value="1"/>
</dbReference>
<dbReference type="PANTHER" id="PTHR12411">
    <property type="entry name" value="CYSTEINE PROTEASE FAMILY C1-RELATED"/>
    <property type="match status" value="1"/>
</dbReference>
<dbReference type="SMART" id="SM00645">
    <property type="entry name" value="Pept_C1"/>
    <property type="match status" value="1"/>
</dbReference>
<dbReference type="SMART" id="SM00848">
    <property type="entry name" value="Inhibitor_I29"/>
    <property type="match status" value="1"/>
</dbReference>
<keyword evidence="3" id="KW-0378">Hydrolase</keyword>
<dbReference type="InterPro" id="IPR038765">
    <property type="entry name" value="Papain-like_cys_pep_sf"/>
</dbReference>
<dbReference type="InterPro" id="IPR000668">
    <property type="entry name" value="Peptidase_C1A_C"/>
</dbReference>
<evidence type="ECO:0000259" key="8">
    <source>
        <dbReference type="SMART" id="SM00848"/>
    </source>
</evidence>
<evidence type="ECO:0000256" key="5">
    <source>
        <dbReference type="ARBA" id="ARBA00023157"/>
    </source>
</evidence>
<feature type="domain" description="Peptidase C1A papain C-terminal" evidence="7">
    <location>
        <begin position="119"/>
        <end position="331"/>
    </location>
</feature>
<dbReference type="GO" id="GO:0006508">
    <property type="term" value="P:proteolysis"/>
    <property type="evidence" value="ECO:0007669"/>
    <property type="project" value="UniProtKB-KW"/>
</dbReference>
<evidence type="ECO:0000313" key="9">
    <source>
        <dbReference type="EMBL" id="CAH8350103.1"/>
    </source>
</evidence>
<feature type="domain" description="Cathepsin propeptide inhibitor" evidence="8">
    <location>
        <begin position="39"/>
        <end position="95"/>
    </location>
</feature>
<keyword evidence="5" id="KW-1015">Disulfide bond</keyword>
<evidence type="ECO:0000313" key="10">
    <source>
        <dbReference type="Proteomes" id="UP001642260"/>
    </source>
</evidence>
<evidence type="ECO:0000259" key="7">
    <source>
        <dbReference type="SMART" id="SM00645"/>
    </source>
</evidence>
<proteinExistence type="inferred from homology"/>
<dbReference type="GO" id="GO:0008234">
    <property type="term" value="F:cysteine-type peptidase activity"/>
    <property type="evidence" value="ECO:0007669"/>
    <property type="project" value="UniProtKB-KW"/>
</dbReference>
<organism evidence="9 10">
    <name type="scientific">Eruca vesicaria subsp. sativa</name>
    <name type="common">Garden rocket</name>
    <name type="synonym">Eruca sativa</name>
    <dbReference type="NCBI Taxonomy" id="29727"/>
    <lineage>
        <taxon>Eukaryota</taxon>
        <taxon>Viridiplantae</taxon>
        <taxon>Streptophyta</taxon>
        <taxon>Embryophyta</taxon>
        <taxon>Tracheophyta</taxon>
        <taxon>Spermatophyta</taxon>
        <taxon>Magnoliopsida</taxon>
        <taxon>eudicotyledons</taxon>
        <taxon>Gunneridae</taxon>
        <taxon>Pentapetalae</taxon>
        <taxon>rosids</taxon>
        <taxon>malvids</taxon>
        <taxon>Brassicales</taxon>
        <taxon>Brassicaceae</taxon>
        <taxon>Brassiceae</taxon>
        <taxon>Eruca</taxon>
    </lineage>
</organism>
<keyword evidence="6" id="KW-0732">Signal</keyword>
<dbReference type="Proteomes" id="UP001642260">
    <property type="component" value="Unassembled WGS sequence"/>
</dbReference>
<dbReference type="SUPFAM" id="SSF54001">
    <property type="entry name" value="Cysteine proteinases"/>
    <property type="match status" value="1"/>
</dbReference>
<keyword evidence="4" id="KW-0788">Thiol protease</keyword>
<dbReference type="Pfam" id="PF08246">
    <property type="entry name" value="Inhibitor_I29"/>
    <property type="match status" value="1"/>
</dbReference>
<evidence type="ECO:0000256" key="1">
    <source>
        <dbReference type="ARBA" id="ARBA00008455"/>
    </source>
</evidence>
<keyword evidence="2" id="KW-0645">Protease</keyword>
<dbReference type="InterPro" id="IPR013201">
    <property type="entry name" value="Prot_inhib_I29"/>
</dbReference>